<dbReference type="EMBL" id="FPHE01000014">
    <property type="protein sequence ID" value="SFV50914.1"/>
    <property type="molecule type" value="Genomic_DNA"/>
</dbReference>
<reference evidence="1" key="1">
    <citation type="submission" date="2016-10" db="EMBL/GenBank/DDBJ databases">
        <authorList>
            <person name="de Groot N.N."/>
        </authorList>
    </citation>
    <scope>NUCLEOTIDE SEQUENCE</scope>
</reference>
<gene>
    <name evidence="1" type="ORF">MNB_SV-12-1102</name>
</gene>
<dbReference type="AlphaFoldDB" id="A0A1W1BBJ1"/>
<protein>
    <submittedName>
        <fullName evidence="1">Uncharacterized protein</fullName>
    </submittedName>
</protein>
<evidence type="ECO:0000313" key="1">
    <source>
        <dbReference type="EMBL" id="SFV50914.1"/>
    </source>
</evidence>
<accession>A0A1W1BBJ1</accession>
<sequence length="227" mass="25767">MHLVLSGEGNSDLGLFSQYHNEFIAGSMYFIVDKIIEKEHDFSYYSYKDSMITFIPKVELTKLTKRLPPFTGKKGLKGTAYFTNNAIALAKIAKKRSKELDDGVIAILFRDSDGTNNTLKGLWEDKVKSVENGFRIGGFSRGVAMIPKPKSEAWLICALKDKAYENCHKLEDRSGNDNSPNNLKDELESFSISNDKINEMIQNGEIDIEKIDMPSFKYFTNRLKELL</sequence>
<organism evidence="1">
    <name type="scientific">hydrothermal vent metagenome</name>
    <dbReference type="NCBI Taxonomy" id="652676"/>
    <lineage>
        <taxon>unclassified sequences</taxon>
        <taxon>metagenomes</taxon>
        <taxon>ecological metagenomes</taxon>
    </lineage>
</organism>
<proteinExistence type="predicted"/>
<name>A0A1W1BBJ1_9ZZZZ</name>